<accession>A0AAV0B9B6</accession>
<evidence type="ECO:0000256" key="1">
    <source>
        <dbReference type="SAM" id="Coils"/>
    </source>
</evidence>
<dbReference type="AlphaFoldDB" id="A0AAV0B9B6"/>
<sequence length="764" mass="88378">MSYKTKRFFLYLAAFGSQAADAGFPRHNKFTAMRDVAEDGMNLNPFFNQDNAFSEANTLQHVADPSKVENPIACLSTVSAANLNDKRNFREAFENGETEQNREKKPKRLPDNLKMPHFSLPLPSSWGDDLPALATEWDNVSNNLAVSPPTEIDYNYSPTDENLGYPNFYLSGGFWEAYDELMQQPSIYDSTQLKKAAEAQASDDKNLGESSHTKNPEIINPTHLLEASVQGNILFKELSQKDGLIFCSTTKSEPPKIIAEKRLMNLENNLKQANINSDENRDVRSAIKIKNTPLRNTGTFHQTSDLDNYQKFTDSRAEKSTIEMEDKLLLNSKRQGHVSRGRRKTKLSMKNDASQNIKKTLKHLNRQPYESFKGSRTQFNVEINRTKKTIVTKKDLKEALKEFKLELEGLKKNGSTENSLALFLKAMDYFADNKPDDSNPDAKGMKKQNYLNPNSKFILFVKSFFDHNNIPVNRSQIDKLSQLLKNHPDEEFRRSSDFFIILINDQIEKNGSKLFYISNDQVHNFFFSTPKNSSFKVDMLQFKPGVSTKSIYCYADKLGQLLNSAVKSDILIPWENIFTSDESIKFFEKRESILMTKNFPEIGENYGKFLKKRYSLRKLFLVYSTIINKIFCGGEKDLLENFLNRQKGAINFFDKAMDLIRFDDQDTSLHFIQNDELPLEKETIGLFLESYDSCYYHKKQTNRFQFRLGRKQRNITDILWKFIALWLANSNYNLYEILYYTENAKSFIPFRDFINSFFLCILQV</sequence>
<organism evidence="3 4">
    <name type="scientific">Phakopsora pachyrhizi</name>
    <name type="common">Asian soybean rust disease fungus</name>
    <dbReference type="NCBI Taxonomy" id="170000"/>
    <lineage>
        <taxon>Eukaryota</taxon>
        <taxon>Fungi</taxon>
        <taxon>Dikarya</taxon>
        <taxon>Basidiomycota</taxon>
        <taxon>Pucciniomycotina</taxon>
        <taxon>Pucciniomycetes</taxon>
        <taxon>Pucciniales</taxon>
        <taxon>Phakopsoraceae</taxon>
        <taxon>Phakopsora</taxon>
    </lineage>
</organism>
<name>A0AAV0B9B6_PHAPC</name>
<reference evidence="3" key="1">
    <citation type="submission" date="2022-06" db="EMBL/GenBank/DDBJ databases">
        <authorList>
            <consortium name="SYNGENTA / RWTH Aachen University"/>
        </authorList>
    </citation>
    <scope>NUCLEOTIDE SEQUENCE</scope>
</reference>
<feature type="compositionally biased region" description="Basic and acidic residues" evidence="2">
    <location>
        <begin position="202"/>
        <end position="215"/>
    </location>
</feature>
<feature type="compositionally biased region" description="Basic residues" evidence="2">
    <location>
        <begin position="334"/>
        <end position="347"/>
    </location>
</feature>
<evidence type="ECO:0000313" key="4">
    <source>
        <dbReference type="Proteomes" id="UP001153365"/>
    </source>
</evidence>
<evidence type="ECO:0000313" key="3">
    <source>
        <dbReference type="EMBL" id="CAH7682794.1"/>
    </source>
</evidence>
<protein>
    <submittedName>
        <fullName evidence="3">Expressed protein</fullName>
    </submittedName>
</protein>
<gene>
    <name evidence="3" type="ORF">PPACK8108_LOCUS15898</name>
</gene>
<proteinExistence type="predicted"/>
<feature type="compositionally biased region" description="Basic and acidic residues" evidence="2">
    <location>
        <begin position="92"/>
        <end position="111"/>
    </location>
</feature>
<dbReference type="EMBL" id="CALTRL010004283">
    <property type="protein sequence ID" value="CAH7682794.1"/>
    <property type="molecule type" value="Genomic_DNA"/>
</dbReference>
<keyword evidence="4" id="KW-1185">Reference proteome</keyword>
<feature type="region of interest" description="Disordered" evidence="2">
    <location>
        <begin position="193"/>
        <end position="217"/>
    </location>
</feature>
<feature type="region of interest" description="Disordered" evidence="2">
    <location>
        <begin position="334"/>
        <end position="353"/>
    </location>
</feature>
<feature type="coiled-coil region" evidence="1">
    <location>
        <begin position="256"/>
        <end position="283"/>
    </location>
</feature>
<evidence type="ECO:0000256" key="2">
    <source>
        <dbReference type="SAM" id="MobiDB-lite"/>
    </source>
</evidence>
<feature type="region of interest" description="Disordered" evidence="2">
    <location>
        <begin position="92"/>
        <end position="114"/>
    </location>
</feature>
<keyword evidence="1" id="KW-0175">Coiled coil</keyword>
<dbReference type="Proteomes" id="UP001153365">
    <property type="component" value="Unassembled WGS sequence"/>
</dbReference>
<comment type="caution">
    <text evidence="3">The sequence shown here is derived from an EMBL/GenBank/DDBJ whole genome shotgun (WGS) entry which is preliminary data.</text>
</comment>